<dbReference type="InterPro" id="IPR011009">
    <property type="entry name" value="Kinase-like_dom_sf"/>
</dbReference>
<dbReference type="STRING" id="114155.A0A4Q9PYN2"/>
<keyword evidence="2" id="KW-1185">Reference proteome</keyword>
<reference evidence="1 2" key="1">
    <citation type="submission" date="2019-01" db="EMBL/GenBank/DDBJ databases">
        <title>Draft genome sequences of three monokaryotic isolates of the white-rot basidiomycete fungus Dichomitus squalens.</title>
        <authorList>
            <consortium name="DOE Joint Genome Institute"/>
            <person name="Lopez S.C."/>
            <person name="Andreopoulos B."/>
            <person name="Pangilinan J."/>
            <person name="Lipzen A."/>
            <person name="Riley R."/>
            <person name="Ahrendt S."/>
            <person name="Ng V."/>
            <person name="Barry K."/>
            <person name="Daum C."/>
            <person name="Grigoriev I.V."/>
            <person name="Hilden K.S."/>
            <person name="Makela M.R."/>
            <person name="de Vries R.P."/>
        </authorList>
    </citation>
    <scope>NUCLEOTIDE SEQUENCE [LARGE SCALE GENOMIC DNA]</scope>
    <source>
        <strain evidence="1 2">CBS 464.89</strain>
    </source>
</reference>
<dbReference type="SUPFAM" id="SSF56112">
    <property type="entry name" value="Protein kinase-like (PK-like)"/>
    <property type="match status" value="1"/>
</dbReference>
<protein>
    <submittedName>
        <fullName evidence="1">Uncharacterized protein</fullName>
    </submittedName>
</protein>
<dbReference type="EMBL" id="ML145110">
    <property type="protein sequence ID" value="TBU59765.1"/>
    <property type="molecule type" value="Genomic_DNA"/>
</dbReference>
<gene>
    <name evidence="1" type="ORF">BD310DRAFT_876423</name>
</gene>
<evidence type="ECO:0000313" key="2">
    <source>
        <dbReference type="Proteomes" id="UP000292082"/>
    </source>
</evidence>
<dbReference type="Proteomes" id="UP000292082">
    <property type="component" value="Unassembled WGS sequence"/>
</dbReference>
<accession>A0A4Q9PYN2</accession>
<dbReference type="AlphaFoldDB" id="A0A4Q9PYN2"/>
<sequence length="308" mass="34649">MPHLEFPVAPEEIGTHPAPFDELNPYFLNEEIWENVTYRVCETLCVLSSKAHCSAVLRVKLRPEASDVSVNDLTVICKVGWGRIHAQKIKKEAELYRDKLSHLQGDGLPWVYGCYDGVTDEGVTRVLVLEDCGQPLHKPLMECPATFRHLACGVLVEVHKAGVIHNGFTERNIVISVFNDGPNEGKYAPVLVDFGEATEHQCPFNGNIQADGLRPERSDIICDEIYYSCMESDFWRPAYIKVLDTEVPIALATSAESLVQHAGYSNSTQTVRRRALIEAKRAFSAHKDWEQARKAWDELPLMSEQDVL</sequence>
<organism evidence="1 2">
    <name type="scientific">Dichomitus squalens</name>
    <dbReference type="NCBI Taxonomy" id="114155"/>
    <lineage>
        <taxon>Eukaryota</taxon>
        <taxon>Fungi</taxon>
        <taxon>Dikarya</taxon>
        <taxon>Basidiomycota</taxon>
        <taxon>Agaricomycotina</taxon>
        <taxon>Agaricomycetes</taxon>
        <taxon>Polyporales</taxon>
        <taxon>Polyporaceae</taxon>
        <taxon>Dichomitus</taxon>
    </lineage>
</organism>
<proteinExistence type="predicted"/>
<name>A0A4Q9PYN2_9APHY</name>
<evidence type="ECO:0000313" key="1">
    <source>
        <dbReference type="EMBL" id="TBU59765.1"/>
    </source>
</evidence>